<dbReference type="EMBL" id="LKEA01000013">
    <property type="protein sequence ID" value="ROW04812.1"/>
    <property type="molecule type" value="Genomic_DNA"/>
</dbReference>
<protein>
    <recommendedName>
        <fullName evidence="3">F-box domain-containing protein</fullName>
    </recommendedName>
</protein>
<name>A0A423WN83_9PEZI</name>
<dbReference type="SUPFAM" id="SSF52047">
    <property type="entry name" value="RNI-like"/>
    <property type="match status" value="1"/>
</dbReference>
<reference evidence="1 2" key="1">
    <citation type="submission" date="2015-09" db="EMBL/GenBank/DDBJ databases">
        <title>Host preference determinants of Valsa canker pathogens revealed by comparative genomics.</title>
        <authorList>
            <person name="Yin Z."/>
            <person name="Huang L."/>
        </authorList>
    </citation>
    <scope>NUCLEOTIDE SEQUENCE [LARGE SCALE GENOMIC DNA]</scope>
    <source>
        <strain evidence="1 2">03-1</strain>
    </source>
</reference>
<keyword evidence="2" id="KW-1185">Reference proteome</keyword>
<organism evidence="1 2">
    <name type="scientific">Cytospora schulzeri</name>
    <dbReference type="NCBI Taxonomy" id="448051"/>
    <lineage>
        <taxon>Eukaryota</taxon>
        <taxon>Fungi</taxon>
        <taxon>Dikarya</taxon>
        <taxon>Ascomycota</taxon>
        <taxon>Pezizomycotina</taxon>
        <taxon>Sordariomycetes</taxon>
        <taxon>Sordariomycetidae</taxon>
        <taxon>Diaporthales</taxon>
        <taxon>Cytosporaceae</taxon>
        <taxon>Cytospora</taxon>
    </lineage>
</organism>
<dbReference type="PANTHER" id="PTHR42057">
    <property type="entry name" value="F-BOX DOMAIN PROTEIN (AFU_ORTHOLOGUE AFUA_4G00200)"/>
    <property type="match status" value="1"/>
</dbReference>
<sequence>MASKQDNSSTTESGLSLLGLAPEIVEHIIKYAPKKDLPSIRLANKELDKHAVSQLFKEVFLSPSEEHIGTYTSISEHERLRRLPRSAIIHSQPDINMGGVPCSRKYEDQSEEYEDAIAALGKFPNIDSLEIGFTPECLGDRDNSWYEDVEETISERKMMFEWIFEAIKDRAANPDNRTIRKLTIINLQNCPIPDFTRSDLFRDVMSQVEELHLELTQEYNEAGPDHDYTRVELQTFPGYLVSDWLEPFSGNLKALSIYSRTDNWGPFPGYFRPSGLSLPKLETLSLGYYTLAHDDDLSWVLDIKSLKQLVLHNCMILSRARFDPENLELWKPRTEDWVAVPEEKEPDALDNWPAYAYHGKWSEFFERIAGGLPNLVDFRFDKNSTWHDPRYSVKNRNVCGARVFPERYLVFDNGILPTHWPEAEENGSIYSWTEGRFPNFHEERREEDQRGMDELLEACRRRIT</sequence>
<gene>
    <name evidence="1" type="ORF">VMCG_04848</name>
</gene>
<evidence type="ECO:0000313" key="2">
    <source>
        <dbReference type="Proteomes" id="UP000283895"/>
    </source>
</evidence>
<accession>A0A423WN83</accession>
<dbReference type="PANTHER" id="PTHR42057:SF2">
    <property type="entry name" value="F-BOX DOMAIN PROTEIN (AFU_ORTHOLOGUE AFUA_4G00200)-RELATED"/>
    <property type="match status" value="1"/>
</dbReference>
<comment type="caution">
    <text evidence="1">The sequence shown here is derived from an EMBL/GenBank/DDBJ whole genome shotgun (WGS) entry which is preliminary data.</text>
</comment>
<proteinExistence type="predicted"/>
<evidence type="ECO:0008006" key="3">
    <source>
        <dbReference type="Google" id="ProtNLM"/>
    </source>
</evidence>
<dbReference type="Proteomes" id="UP000283895">
    <property type="component" value="Unassembled WGS sequence"/>
</dbReference>
<dbReference type="AlphaFoldDB" id="A0A423WN83"/>
<evidence type="ECO:0000313" key="1">
    <source>
        <dbReference type="EMBL" id="ROW04812.1"/>
    </source>
</evidence>
<dbReference type="OrthoDB" id="3140657at2759"/>